<proteinExistence type="inferred from homology"/>
<feature type="region of interest" description="Domain IV, binds dsDNA" evidence="8">
    <location>
        <begin position="322"/>
        <end position="447"/>
    </location>
</feature>
<dbReference type="Gene3D" id="3.30.300.180">
    <property type="match status" value="1"/>
</dbReference>
<keyword evidence="3 8" id="KW-0235">DNA replication</keyword>
<evidence type="ECO:0000256" key="9">
    <source>
        <dbReference type="NCBIfam" id="TIGR00362"/>
    </source>
</evidence>
<keyword evidence="5 8" id="KW-0067">ATP-binding</keyword>
<accession>A0A926DS50</accession>
<dbReference type="InterPro" id="IPR027417">
    <property type="entry name" value="P-loop_NTPase"/>
</dbReference>
<evidence type="ECO:0000256" key="11">
    <source>
        <dbReference type="RuleBase" id="RU004227"/>
    </source>
</evidence>
<dbReference type="GO" id="GO:0005886">
    <property type="term" value="C:plasma membrane"/>
    <property type="evidence" value="ECO:0007669"/>
    <property type="project" value="TreeGrafter"/>
</dbReference>
<dbReference type="PRINTS" id="PR00051">
    <property type="entry name" value="DNAA"/>
</dbReference>
<keyword evidence="6 8" id="KW-0446">Lipid-binding</keyword>
<dbReference type="CDD" id="cd06571">
    <property type="entry name" value="Bac_DnaA_C"/>
    <property type="match status" value="1"/>
</dbReference>
<dbReference type="InterPro" id="IPR038454">
    <property type="entry name" value="DnaA_N_sf"/>
</dbReference>
<dbReference type="PROSITE" id="PS01008">
    <property type="entry name" value="DNAA"/>
    <property type="match status" value="1"/>
</dbReference>
<comment type="caution">
    <text evidence="14">The sequence shown here is derived from an EMBL/GenBank/DDBJ whole genome shotgun (WGS) entry which is preliminary data.</text>
</comment>
<keyword evidence="7 8" id="KW-0238">DNA-binding</keyword>
<reference evidence="14" key="1">
    <citation type="submission" date="2020-08" db="EMBL/GenBank/DDBJ databases">
        <title>Genome public.</title>
        <authorList>
            <person name="Liu C."/>
            <person name="Sun Q."/>
        </authorList>
    </citation>
    <scope>NUCLEOTIDE SEQUENCE</scope>
    <source>
        <strain evidence="14">NSJ-32</strain>
    </source>
</reference>
<dbReference type="Gene3D" id="1.10.1750.10">
    <property type="match status" value="1"/>
</dbReference>
<dbReference type="GO" id="GO:0005737">
    <property type="term" value="C:cytoplasm"/>
    <property type="evidence" value="ECO:0007669"/>
    <property type="project" value="UniProtKB-SubCell"/>
</dbReference>
<keyword evidence="4 8" id="KW-0547">Nucleotide-binding</keyword>
<dbReference type="FunFam" id="3.40.50.300:FF:000668">
    <property type="entry name" value="Chromosomal replication initiator protein DnaA"/>
    <property type="match status" value="1"/>
</dbReference>
<dbReference type="GO" id="GO:0006275">
    <property type="term" value="P:regulation of DNA replication"/>
    <property type="evidence" value="ECO:0007669"/>
    <property type="project" value="UniProtKB-UniRule"/>
</dbReference>
<gene>
    <name evidence="8 14" type="primary">dnaA</name>
    <name evidence="14" type="ORF">H8730_11970</name>
</gene>
<dbReference type="InterPro" id="IPR001957">
    <property type="entry name" value="Chromosome_initiator_DnaA"/>
</dbReference>
<dbReference type="InterPro" id="IPR010921">
    <property type="entry name" value="Trp_repressor/repl_initiator"/>
</dbReference>
<dbReference type="PANTHER" id="PTHR30050">
    <property type="entry name" value="CHROMOSOMAL REPLICATION INITIATOR PROTEIN DNAA"/>
    <property type="match status" value="1"/>
</dbReference>
<dbReference type="NCBIfam" id="TIGR00362">
    <property type="entry name" value="DnaA"/>
    <property type="match status" value="1"/>
</dbReference>
<evidence type="ECO:0000256" key="3">
    <source>
        <dbReference type="ARBA" id="ARBA00022705"/>
    </source>
</evidence>
<feature type="region of interest" description="Domain I, interacts with DnaA modulators" evidence="8">
    <location>
        <begin position="1"/>
        <end position="95"/>
    </location>
</feature>
<feature type="binding site" evidence="8">
    <location>
        <position position="152"/>
    </location>
    <ligand>
        <name>ATP</name>
        <dbReference type="ChEBI" id="CHEBI:30616"/>
    </ligand>
</feature>
<dbReference type="CDD" id="cd00009">
    <property type="entry name" value="AAA"/>
    <property type="match status" value="1"/>
</dbReference>
<dbReference type="GO" id="GO:0008289">
    <property type="term" value="F:lipid binding"/>
    <property type="evidence" value="ECO:0007669"/>
    <property type="project" value="UniProtKB-KW"/>
</dbReference>
<evidence type="ECO:0000256" key="8">
    <source>
        <dbReference type="HAMAP-Rule" id="MF_00377"/>
    </source>
</evidence>
<feature type="binding site" evidence="8">
    <location>
        <position position="153"/>
    </location>
    <ligand>
        <name>ATP</name>
        <dbReference type="ChEBI" id="CHEBI:30616"/>
    </ligand>
</feature>
<dbReference type="SMART" id="SM00760">
    <property type="entry name" value="Bac_DnaA_C"/>
    <property type="match status" value="1"/>
</dbReference>
<dbReference type="HAMAP" id="MF_00377">
    <property type="entry name" value="DnaA_bact"/>
    <property type="match status" value="1"/>
</dbReference>
<feature type="region of interest" description="Domain III, AAA+ region" evidence="8">
    <location>
        <begin position="105"/>
        <end position="321"/>
    </location>
</feature>
<keyword evidence="2 8" id="KW-0963">Cytoplasm</keyword>
<comment type="function">
    <text evidence="8 10">Plays an essential role in the initiation and regulation of chromosomal replication. ATP-DnaA binds to the origin of replication (oriC) to initiate formation of the DNA replication initiation complex once per cell cycle. Binds the DnaA box (a 9 base pair repeat at the origin) and separates the double-stranded (ds)DNA. Forms a right-handed helical filament on oriC DNA; dsDNA binds to the exterior of the filament while single-stranded (ss)DNA is stabiized in the filament's interior. The ATP-DnaA-oriC complex binds and stabilizes one strand of the AT-rich DNA unwinding element (DUE), permitting loading of DNA polymerase. After initiation quickly degrades to an ADP-DnaA complex that is not apt for DNA replication. Binds acidic phospholipids.</text>
</comment>
<evidence type="ECO:0000259" key="13">
    <source>
        <dbReference type="SMART" id="SM00760"/>
    </source>
</evidence>
<evidence type="ECO:0000256" key="2">
    <source>
        <dbReference type="ARBA" id="ARBA00022490"/>
    </source>
</evidence>
<feature type="domain" description="AAA+ ATPase" evidence="12">
    <location>
        <begin position="138"/>
        <end position="269"/>
    </location>
</feature>
<evidence type="ECO:0000256" key="4">
    <source>
        <dbReference type="ARBA" id="ARBA00022741"/>
    </source>
</evidence>
<comment type="caution">
    <text evidence="8">Lacks conserved residue(s) required for the propagation of feature annotation.</text>
</comment>
<organism evidence="14 15">
    <name type="scientific">Bianquea renquensis</name>
    <dbReference type="NCBI Taxonomy" id="2763661"/>
    <lineage>
        <taxon>Bacteria</taxon>
        <taxon>Bacillati</taxon>
        <taxon>Bacillota</taxon>
        <taxon>Clostridia</taxon>
        <taxon>Eubacteriales</taxon>
        <taxon>Bianqueaceae</taxon>
        <taxon>Bianquea</taxon>
    </lineage>
</organism>
<dbReference type="Pfam" id="PF11638">
    <property type="entry name" value="DnaA_N"/>
    <property type="match status" value="1"/>
</dbReference>
<dbReference type="InterPro" id="IPR013159">
    <property type="entry name" value="DnaA_C"/>
</dbReference>
<comment type="subcellular location">
    <subcellularLocation>
        <location evidence="8">Cytoplasm</location>
    </subcellularLocation>
</comment>
<dbReference type="InterPro" id="IPR013317">
    <property type="entry name" value="DnaA_dom"/>
</dbReference>
<dbReference type="EMBL" id="JACRSQ010000018">
    <property type="protein sequence ID" value="MBC8544255.1"/>
    <property type="molecule type" value="Genomic_DNA"/>
</dbReference>
<dbReference type="InterPro" id="IPR018312">
    <property type="entry name" value="Chromosome_initiator_DnaA_CS"/>
</dbReference>
<dbReference type="Pfam" id="PF08299">
    <property type="entry name" value="Bac_DnaA_C"/>
    <property type="match status" value="1"/>
</dbReference>
<dbReference type="RefSeq" id="WP_177714605.1">
    <property type="nucleotide sequence ID" value="NZ_JACRSQ010000018.1"/>
</dbReference>
<comment type="domain">
    <text evidence="8">Domain I is involved in oligomerization and binding regulators, domain II is flexibile and of varying length in different bacteria, domain III forms the AAA+ region, while domain IV binds dsDNA.</text>
</comment>
<dbReference type="FunFam" id="1.10.8.60:FF:000003">
    <property type="entry name" value="Chromosomal replication initiator protein DnaA"/>
    <property type="match status" value="1"/>
</dbReference>
<dbReference type="AlphaFoldDB" id="A0A926DS50"/>
<dbReference type="Pfam" id="PF00308">
    <property type="entry name" value="Bac_DnaA"/>
    <property type="match status" value="1"/>
</dbReference>
<sequence>MLYDAESIYEEVKTILESKLMTVTFDTWFRDLVPVAVEGKTLILQTDKPLAKDLIPMRFTKDIADCFAQLNYEDFTFKIISPDEYDPEAQKKEDDSLHALTQKANLNPRYTFDNFVEGANNRLAYASSVAVADYPGNTYNPLFVWGGSGLGKTHLMHSIGHHILKNDPAKKVLYVSSETFMNELINSISNNTSTKFRDKYRQIDVLLIDDIQFLGGKEGTQDEFFHTFNTLYEANKQIVISGDRPPEEIERLEERIRSRFKWGLIVDIKPPDYETRVAILQKKAKINELNIDLSVLSYIADNIASNIRELEGALTRVVAYARLTCPGKNIDVEMAREALKDFTDSDSQKAITVHRIMETVCERYNLRMEDMKSKKRTKELAYPRQIAMYMCRKLTDVPLANIGKDFGGRDHTTVIHACEKVTEDLNGDHGDELRRSLEDIERRIVGE</sequence>
<evidence type="ECO:0000256" key="5">
    <source>
        <dbReference type="ARBA" id="ARBA00022840"/>
    </source>
</evidence>
<dbReference type="SUPFAM" id="SSF48295">
    <property type="entry name" value="TrpR-like"/>
    <property type="match status" value="1"/>
</dbReference>
<evidence type="ECO:0000313" key="15">
    <source>
        <dbReference type="Proteomes" id="UP000657006"/>
    </source>
</evidence>
<protein>
    <recommendedName>
        <fullName evidence="8 9">Chromosomal replication initiator protein DnaA</fullName>
    </recommendedName>
</protein>
<dbReference type="PANTHER" id="PTHR30050:SF2">
    <property type="entry name" value="CHROMOSOMAL REPLICATION INITIATOR PROTEIN DNAA"/>
    <property type="match status" value="1"/>
</dbReference>
<evidence type="ECO:0000256" key="7">
    <source>
        <dbReference type="ARBA" id="ARBA00023125"/>
    </source>
</evidence>
<dbReference type="GO" id="GO:0003688">
    <property type="term" value="F:DNA replication origin binding"/>
    <property type="evidence" value="ECO:0007669"/>
    <property type="project" value="UniProtKB-UniRule"/>
</dbReference>
<dbReference type="SMART" id="SM00382">
    <property type="entry name" value="AAA"/>
    <property type="match status" value="1"/>
</dbReference>
<comment type="similarity">
    <text evidence="1 8 11">Belongs to the DnaA family.</text>
</comment>
<feature type="binding site" evidence="8">
    <location>
        <position position="149"/>
    </location>
    <ligand>
        <name>ATP</name>
        <dbReference type="ChEBI" id="CHEBI:30616"/>
    </ligand>
</feature>
<dbReference type="InterPro" id="IPR024633">
    <property type="entry name" value="DnaA_N_dom"/>
</dbReference>
<dbReference type="InterPro" id="IPR003593">
    <property type="entry name" value="AAA+_ATPase"/>
</dbReference>
<feature type="domain" description="Chromosomal replication initiator DnaA C-terminal" evidence="13">
    <location>
        <begin position="352"/>
        <end position="421"/>
    </location>
</feature>
<dbReference type="GO" id="GO:0005524">
    <property type="term" value="F:ATP binding"/>
    <property type="evidence" value="ECO:0007669"/>
    <property type="project" value="UniProtKB-UniRule"/>
</dbReference>
<dbReference type="GO" id="GO:0006270">
    <property type="term" value="P:DNA replication initiation"/>
    <property type="evidence" value="ECO:0007669"/>
    <property type="project" value="UniProtKB-UniRule"/>
</dbReference>
<feature type="binding site" evidence="8">
    <location>
        <position position="151"/>
    </location>
    <ligand>
        <name>ATP</name>
        <dbReference type="ChEBI" id="CHEBI:30616"/>
    </ligand>
</feature>
<evidence type="ECO:0000256" key="1">
    <source>
        <dbReference type="ARBA" id="ARBA00006583"/>
    </source>
</evidence>
<comment type="subunit">
    <text evidence="8">Oligomerizes as a right-handed, spiral filament on DNA at oriC.</text>
</comment>
<dbReference type="Gene3D" id="3.40.50.300">
    <property type="entry name" value="P-loop containing nucleotide triphosphate hydrolases"/>
    <property type="match status" value="1"/>
</dbReference>
<dbReference type="InterPro" id="IPR020591">
    <property type="entry name" value="Chromosome_initiator_DnaA-like"/>
</dbReference>
<dbReference type="Gene3D" id="1.10.8.60">
    <property type="match status" value="1"/>
</dbReference>
<name>A0A926DS50_9FIRM</name>
<dbReference type="SUPFAM" id="SSF52540">
    <property type="entry name" value="P-loop containing nucleoside triphosphate hydrolases"/>
    <property type="match status" value="1"/>
</dbReference>
<dbReference type="Proteomes" id="UP000657006">
    <property type="component" value="Unassembled WGS sequence"/>
</dbReference>
<evidence type="ECO:0000256" key="6">
    <source>
        <dbReference type="ARBA" id="ARBA00023121"/>
    </source>
</evidence>
<keyword evidence="15" id="KW-1185">Reference proteome</keyword>
<evidence type="ECO:0000313" key="14">
    <source>
        <dbReference type="EMBL" id="MBC8544255.1"/>
    </source>
</evidence>
<evidence type="ECO:0000256" key="10">
    <source>
        <dbReference type="RuleBase" id="RU000577"/>
    </source>
</evidence>
<evidence type="ECO:0000259" key="12">
    <source>
        <dbReference type="SMART" id="SM00382"/>
    </source>
</evidence>